<accession>A0ABY6J0Y7</accession>
<gene>
    <name evidence="5" type="ORF">MKQ68_24205</name>
</gene>
<evidence type="ECO:0000313" key="6">
    <source>
        <dbReference type="Proteomes" id="UP001162741"/>
    </source>
</evidence>
<evidence type="ECO:0000256" key="3">
    <source>
        <dbReference type="ARBA" id="ARBA00023163"/>
    </source>
</evidence>
<dbReference type="SMART" id="SM00342">
    <property type="entry name" value="HTH_ARAC"/>
    <property type="match status" value="1"/>
</dbReference>
<keyword evidence="2" id="KW-0238">DNA-binding</keyword>
<organism evidence="5 6">
    <name type="scientific">Chitinophaga horti</name>
    <dbReference type="NCBI Taxonomy" id="2920382"/>
    <lineage>
        <taxon>Bacteria</taxon>
        <taxon>Pseudomonadati</taxon>
        <taxon>Bacteroidota</taxon>
        <taxon>Chitinophagia</taxon>
        <taxon>Chitinophagales</taxon>
        <taxon>Chitinophagaceae</taxon>
        <taxon>Chitinophaga</taxon>
    </lineage>
</organism>
<reference evidence="5" key="1">
    <citation type="submission" date="2022-10" db="EMBL/GenBank/DDBJ databases">
        <title>Chitinophaga sp. nov., isolated from soil.</title>
        <authorList>
            <person name="Jeon C.O."/>
        </authorList>
    </citation>
    <scope>NUCLEOTIDE SEQUENCE</scope>
    <source>
        <strain evidence="5">R8</strain>
    </source>
</reference>
<protein>
    <submittedName>
        <fullName evidence="5">Helix-turn-helix domain-containing protein</fullName>
    </submittedName>
</protein>
<dbReference type="Proteomes" id="UP001162741">
    <property type="component" value="Chromosome"/>
</dbReference>
<evidence type="ECO:0000259" key="4">
    <source>
        <dbReference type="PROSITE" id="PS01124"/>
    </source>
</evidence>
<evidence type="ECO:0000256" key="2">
    <source>
        <dbReference type="ARBA" id="ARBA00023125"/>
    </source>
</evidence>
<keyword evidence="1" id="KW-0805">Transcription regulation</keyword>
<dbReference type="Gene3D" id="1.10.10.60">
    <property type="entry name" value="Homeodomain-like"/>
    <property type="match status" value="1"/>
</dbReference>
<keyword evidence="6" id="KW-1185">Reference proteome</keyword>
<keyword evidence="3" id="KW-0804">Transcription</keyword>
<evidence type="ECO:0000256" key="1">
    <source>
        <dbReference type="ARBA" id="ARBA00023015"/>
    </source>
</evidence>
<dbReference type="PROSITE" id="PS01124">
    <property type="entry name" value="HTH_ARAC_FAMILY_2"/>
    <property type="match status" value="1"/>
</dbReference>
<dbReference type="PANTHER" id="PTHR46796:SF13">
    <property type="entry name" value="HTH-TYPE TRANSCRIPTIONAL ACTIVATOR RHAS"/>
    <property type="match status" value="1"/>
</dbReference>
<dbReference type="EMBL" id="CP107006">
    <property type="protein sequence ID" value="UYQ93190.1"/>
    <property type="molecule type" value="Genomic_DNA"/>
</dbReference>
<dbReference type="InterPro" id="IPR050204">
    <property type="entry name" value="AraC_XylS_family_regulators"/>
</dbReference>
<evidence type="ECO:0000313" key="5">
    <source>
        <dbReference type="EMBL" id="UYQ93190.1"/>
    </source>
</evidence>
<sequence length="278" mass="32485">MPLVLHEFTPSARLQNLIRVYRVINFKFERHLTIPPKPYPPRPEHCLSFYPRDTETAQYAHSGTTYEKIPVVLFGIQHEVSQRFVGHDFLLFQVVFRPGALYRITGIPSHELANCYLDATTIFNTNELKEVNEKLAATDNFREMINIVERLLGNMKVCKDEHPMDTIGNLVLTADKPLSIDWLAKESCLSLRQYERKFLDRMGASPKYFQKVVRFENAFRMKNRYPQLDWLTIAVHCGYHDYQHLVKDYKTITGQTPRDFHLLDLSAPERVFGDADTY</sequence>
<proteinExistence type="predicted"/>
<feature type="domain" description="HTH araC/xylS-type" evidence="4">
    <location>
        <begin position="176"/>
        <end position="263"/>
    </location>
</feature>
<dbReference type="Pfam" id="PF20240">
    <property type="entry name" value="DUF6597"/>
    <property type="match status" value="1"/>
</dbReference>
<dbReference type="InterPro" id="IPR046532">
    <property type="entry name" value="DUF6597"/>
</dbReference>
<dbReference type="InterPro" id="IPR018060">
    <property type="entry name" value="HTH_AraC"/>
</dbReference>
<dbReference type="Pfam" id="PF12833">
    <property type="entry name" value="HTH_18"/>
    <property type="match status" value="1"/>
</dbReference>
<name>A0ABY6J0Y7_9BACT</name>
<dbReference type="PANTHER" id="PTHR46796">
    <property type="entry name" value="HTH-TYPE TRANSCRIPTIONAL ACTIVATOR RHAS-RELATED"/>
    <property type="match status" value="1"/>
</dbReference>
<dbReference type="RefSeq" id="WP_264281309.1">
    <property type="nucleotide sequence ID" value="NZ_CP107006.1"/>
</dbReference>